<dbReference type="Pfam" id="PF06722">
    <property type="entry name" value="EryCIII-like_C"/>
    <property type="match status" value="1"/>
</dbReference>
<dbReference type="GO" id="GO:0008194">
    <property type="term" value="F:UDP-glycosyltransferase activity"/>
    <property type="evidence" value="ECO:0007669"/>
    <property type="project" value="InterPro"/>
</dbReference>
<sequence>MDQFDVSPSKGSKVCGKVLLGSLPEFGQMNPLLAIAERLIARGHEIHFASGQSCRKHINQFNAHLSNFEDTAGKSVIFHDLGAEDCINDHNYMASASPEEFAAYKRILAQGPRNVTAFNELVDLVMQGSLEGRKDVMDRFIHLMKEIKPDILVLDQFTSCFVEAARVTGVDYIVTAPASPSTLSSAHPFSEPLSGTNLEHPMSLKATLLNVWYCANLVPRAIRHPALKALREYRLNVLKLPPTNKIMDGDPFSKFHPSWTNQKAIISPNIDFRQRTPFDKVIFVGTCVQRRAPISEENSKCDLGILEWLDEAEKNGDSVVYVNLGTIFRYIQSEIDELFTAVRLLNQRRPGSRGVRFLWKLPRGKFDLSAVPPQVKFFEWIQDPLVVYEHSAVKACINHGGGNSFNEALQYGIPQLVCSQWFDTIDYAVAARTSGIGLSSENPGRISGRDVSDKISRLLTEKSFMDKTLLWSLKSRAAGGSRAAADVVEAHLNNSWARRSAHLTKHPDVSAGSAQKLKGYRYLLVLLAAGLLSVPVMNFVGRFFQLGLLLPA</sequence>
<evidence type="ECO:0000313" key="4">
    <source>
        <dbReference type="EMBL" id="KIM75119.1"/>
    </source>
</evidence>
<evidence type="ECO:0000256" key="2">
    <source>
        <dbReference type="SAM" id="Phobius"/>
    </source>
</evidence>
<dbReference type="GO" id="GO:0016758">
    <property type="term" value="F:hexosyltransferase activity"/>
    <property type="evidence" value="ECO:0007669"/>
    <property type="project" value="UniProtKB-ARBA"/>
</dbReference>
<dbReference type="InterPro" id="IPR002213">
    <property type="entry name" value="UDP_glucos_trans"/>
</dbReference>
<dbReference type="InParanoid" id="A0A0C3F554"/>
<keyword evidence="2" id="KW-1133">Transmembrane helix</keyword>
<dbReference type="PANTHER" id="PTHR48050:SF13">
    <property type="entry name" value="STEROL 3-BETA-GLUCOSYLTRANSFERASE UGT80A2"/>
    <property type="match status" value="1"/>
</dbReference>
<keyword evidence="1 4" id="KW-0808">Transferase</keyword>
<dbReference type="AlphaFoldDB" id="A0A0C3F554"/>
<feature type="domain" description="Erythromycin biosynthesis protein CIII-like C-terminal" evidence="3">
    <location>
        <begin position="366"/>
        <end position="462"/>
    </location>
</feature>
<accession>A0A0C3F554</accession>
<name>A0A0C3F554_PILCF</name>
<dbReference type="SUPFAM" id="SSF53756">
    <property type="entry name" value="UDP-Glycosyltransferase/glycogen phosphorylase"/>
    <property type="match status" value="1"/>
</dbReference>
<keyword evidence="2" id="KW-0472">Membrane</keyword>
<keyword evidence="5" id="KW-1185">Reference proteome</keyword>
<dbReference type="CDD" id="cd03784">
    <property type="entry name" value="GT1_Gtf-like"/>
    <property type="match status" value="1"/>
</dbReference>
<dbReference type="InterPro" id="IPR010610">
    <property type="entry name" value="EryCIII-like_C"/>
</dbReference>
<dbReference type="EMBL" id="KN833050">
    <property type="protein sequence ID" value="KIM75119.1"/>
    <property type="molecule type" value="Genomic_DNA"/>
</dbReference>
<reference evidence="4 5" key="1">
    <citation type="submission" date="2014-04" db="EMBL/GenBank/DDBJ databases">
        <authorList>
            <consortium name="DOE Joint Genome Institute"/>
            <person name="Kuo A."/>
            <person name="Tarkka M."/>
            <person name="Buscot F."/>
            <person name="Kohler A."/>
            <person name="Nagy L.G."/>
            <person name="Floudas D."/>
            <person name="Copeland A."/>
            <person name="Barry K.W."/>
            <person name="Cichocki N."/>
            <person name="Veneault-Fourrey C."/>
            <person name="LaButti K."/>
            <person name="Lindquist E.A."/>
            <person name="Lipzen A."/>
            <person name="Lundell T."/>
            <person name="Morin E."/>
            <person name="Murat C."/>
            <person name="Sun H."/>
            <person name="Tunlid A."/>
            <person name="Henrissat B."/>
            <person name="Grigoriev I.V."/>
            <person name="Hibbett D.S."/>
            <person name="Martin F."/>
            <person name="Nordberg H.P."/>
            <person name="Cantor M.N."/>
            <person name="Hua S.X."/>
        </authorList>
    </citation>
    <scope>NUCLEOTIDE SEQUENCE [LARGE SCALE GENOMIC DNA]</scope>
    <source>
        <strain evidence="4 5">F 1598</strain>
    </source>
</reference>
<dbReference type="Gene3D" id="3.40.50.2000">
    <property type="entry name" value="Glycogen Phosphorylase B"/>
    <property type="match status" value="2"/>
</dbReference>
<dbReference type="OrthoDB" id="5835829at2759"/>
<dbReference type="HOGENOM" id="CLU_493558_0_0_1"/>
<evidence type="ECO:0000259" key="3">
    <source>
        <dbReference type="Pfam" id="PF06722"/>
    </source>
</evidence>
<protein>
    <submittedName>
        <fullName evidence="4">Glycosyltransferase family 1 protein</fullName>
    </submittedName>
</protein>
<dbReference type="PANTHER" id="PTHR48050">
    <property type="entry name" value="STEROL 3-BETA-GLUCOSYLTRANSFERASE"/>
    <property type="match status" value="1"/>
</dbReference>
<gene>
    <name evidence="4" type="ORF">PILCRDRAFT_827533</name>
</gene>
<keyword evidence="2" id="KW-0812">Transmembrane</keyword>
<dbReference type="InterPro" id="IPR050426">
    <property type="entry name" value="Glycosyltransferase_28"/>
</dbReference>
<dbReference type="Proteomes" id="UP000054166">
    <property type="component" value="Unassembled WGS sequence"/>
</dbReference>
<evidence type="ECO:0000256" key="1">
    <source>
        <dbReference type="ARBA" id="ARBA00022679"/>
    </source>
</evidence>
<feature type="transmembrane region" description="Helical" evidence="2">
    <location>
        <begin position="522"/>
        <end position="544"/>
    </location>
</feature>
<evidence type="ECO:0000313" key="5">
    <source>
        <dbReference type="Proteomes" id="UP000054166"/>
    </source>
</evidence>
<proteinExistence type="predicted"/>
<dbReference type="STRING" id="765440.A0A0C3F554"/>
<reference evidence="5" key="2">
    <citation type="submission" date="2015-01" db="EMBL/GenBank/DDBJ databases">
        <title>Evolutionary Origins and Diversification of the Mycorrhizal Mutualists.</title>
        <authorList>
            <consortium name="DOE Joint Genome Institute"/>
            <consortium name="Mycorrhizal Genomics Consortium"/>
            <person name="Kohler A."/>
            <person name="Kuo A."/>
            <person name="Nagy L.G."/>
            <person name="Floudas D."/>
            <person name="Copeland A."/>
            <person name="Barry K.W."/>
            <person name="Cichocki N."/>
            <person name="Veneault-Fourrey C."/>
            <person name="LaButti K."/>
            <person name="Lindquist E.A."/>
            <person name="Lipzen A."/>
            <person name="Lundell T."/>
            <person name="Morin E."/>
            <person name="Murat C."/>
            <person name="Riley R."/>
            <person name="Ohm R."/>
            <person name="Sun H."/>
            <person name="Tunlid A."/>
            <person name="Henrissat B."/>
            <person name="Grigoriev I.V."/>
            <person name="Hibbett D.S."/>
            <person name="Martin F."/>
        </authorList>
    </citation>
    <scope>NUCLEOTIDE SEQUENCE [LARGE SCALE GENOMIC DNA]</scope>
    <source>
        <strain evidence="5">F 1598</strain>
    </source>
</reference>
<organism evidence="4 5">
    <name type="scientific">Piloderma croceum (strain F 1598)</name>
    <dbReference type="NCBI Taxonomy" id="765440"/>
    <lineage>
        <taxon>Eukaryota</taxon>
        <taxon>Fungi</taxon>
        <taxon>Dikarya</taxon>
        <taxon>Basidiomycota</taxon>
        <taxon>Agaricomycotina</taxon>
        <taxon>Agaricomycetes</taxon>
        <taxon>Agaricomycetidae</taxon>
        <taxon>Atheliales</taxon>
        <taxon>Atheliaceae</taxon>
        <taxon>Piloderma</taxon>
    </lineage>
</organism>